<proteinExistence type="predicted"/>
<reference evidence="1 2" key="1">
    <citation type="journal article" date="2022" name="bioRxiv">
        <title>The genome of the oomycete Peronosclerospora sorghi, a cosmopolitan pathogen of maize and sorghum, is inflated with dispersed pseudogenes.</title>
        <authorList>
            <person name="Fletcher K."/>
            <person name="Martin F."/>
            <person name="Isakeit T."/>
            <person name="Cavanaugh K."/>
            <person name="Magill C."/>
            <person name="Michelmore R."/>
        </authorList>
    </citation>
    <scope>NUCLEOTIDE SEQUENCE [LARGE SCALE GENOMIC DNA]</scope>
    <source>
        <strain evidence="1">P6</strain>
    </source>
</reference>
<evidence type="ECO:0000313" key="2">
    <source>
        <dbReference type="Proteomes" id="UP001163321"/>
    </source>
</evidence>
<dbReference type="EMBL" id="CM047580">
    <property type="protein sequence ID" value="KAI9921597.1"/>
    <property type="molecule type" value="Genomic_DNA"/>
</dbReference>
<dbReference type="Proteomes" id="UP001163321">
    <property type="component" value="Chromosome 1"/>
</dbReference>
<gene>
    <name evidence="1" type="ORF">PsorP6_001983</name>
</gene>
<accession>A0ACC0WT99</accession>
<name>A0ACC0WT99_9STRA</name>
<keyword evidence="2" id="KW-1185">Reference proteome</keyword>
<comment type="caution">
    <text evidence="1">The sequence shown here is derived from an EMBL/GenBank/DDBJ whole genome shotgun (WGS) entry which is preliminary data.</text>
</comment>
<protein>
    <submittedName>
        <fullName evidence="1">Uncharacterized protein</fullName>
    </submittedName>
</protein>
<organism evidence="1 2">
    <name type="scientific">Peronosclerospora sorghi</name>
    <dbReference type="NCBI Taxonomy" id="230839"/>
    <lineage>
        <taxon>Eukaryota</taxon>
        <taxon>Sar</taxon>
        <taxon>Stramenopiles</taxon>
        <taxon>Oomycota</taxon>
        <taxon>Peronosporomycetes</taxon>
        <taxon>Peronosporales</taxon>
        <taxon>Peronosporaceae</taxon>
        <taxon>Peronosclerospora</taxon>
    </lineage>
</organism>
<evidence type="ECO:0000313" key="1">
    <source>
        <dbReference type="EMBL" id="KAI9921597.1"/>
    </source>
</evidence>
<sequence length="469" mass="52441">MESQRKRVERKGRFTITEIIPGSPDSSRLSSLTIQADQVANWPSTFSGEVSRTEPQPEPLHQVRADESNERVQRALKGPIESVVREKDERMPDPSAEANVVPIETSVLIASEVAMDCMRKRSTLSDAVTAPAPESPARKFSSPKKIPNDVQRARRIKRTGRFTIIEMACDSPPSRKNADELADPRFVTTTSVKGSSVGSAPHLVLNTVERRSKPKRATRSTPRLRQTSSLRRSRKRSESPSREFVDPGGPQDAAARGHVQALPILENTDVLARVLSGTMEADTDASTASSSYVPLSRTSITFSESENTAQVSASAARPVASSSRLKAEFEANSRYRSLMRTSSLSISAAQFLQQEQTIASLIRQQNDLKQIISVLQEQQLQLMSIPSQINELKRQSASFRMKDEETRDLHVQINSLTRANESLHSLLNAAEQEVRERTIQMECLTEENDELRHRCSQFELFLHERRLED</sequence>